<proteinExistence type="predicted"/>
<dbReference type="Gene3D" id="3.30.2000.20">
    <property type="match status" value="1"/>
</dbReference>
<gene>
    <name evidence="2" type="ORF">FBQ73_07055</name>
</gene>
<organism evidence="2 3">
    <name type="scientific">Xanthobacter autotrophicus</name>
    <dbReference type="NCBI Taxonomy" id="280"/>
    <lineage>
        <taxon>Bacteria</taxon>
        <taxon>Pseudomonadati</taxon>
        <taxon>Pseudomonadota</taxon>
        <taxon>Alphaproteobacteria</taxon>
        <taxon>Hyphomicrobiales</taxon>
        <taxon>Xanthobacteraceae</taxon>
        <taxon>Xanthobacter</taxon>
    </lineage>
</organism>
<name>A0A6C1KHT7_XANAU</name>
<feature type="compositionally biased region" description="Basic residues" evidence="1">
    <location>
        <begin position="100"/>
        <end position="117"/>
    </location>
</feature>
<dbReference type="OrthoDB" id="7858762at2"/>
<sequence>MAWSPGCSARSSMARRAAKPPGTGHDDLRSGAPDRVEALHQVRPGRRQPTTRRAGRGRRRLEPARCGPGQLRPQCHGQRRDGALCGWDAGHGQRPDGPLRRPRGRTSHHGPGHHRRHAAGDPEDPAHSRSRHAGGLPHLREGLTMAASRPEAQIADALIWHLSQLVLTPARPIAWPGVPFSPTVGVPFLSATHLPNTTSATGLAFDAGREFRGLFQVSVFWQPGKGIIEPLDLAGQVAGHFERGTRIARHGRMVEVNRPPDVAPPIEQPDWVQVPVTIRWRCVAP</sequence>
<dbReference type="AlphaFoldDB" id="A0A6C1KHT7"/>
<protein>
    <submittedName>
        <fullName evidence="2">Uncharacterized protein</fullName>
    </submittedName>
</protein>
<accession>A0A6C1KHT7</accession>
<feature type="compositionally biased region" description="Basic residues" evidence="1">
    <location>
        <begin position="43"/>
        <end position="59"/>
    </location>
</feature>
<feature type="compositionally biased region" description="Basic and acidic residues" evidence="1">
    <location>
        <begin position="118"/>
        <end position="127"/>
    </location>
</feature>
<dbReference type="Proteomes" id="UP000305131">
    <property type="component" value="Unassembled WGS sequence"/>
</dbReference>
<dbReference type="InterPro" id="IPR025395">
    <property type="entry name" value="Phage_tail_terminator-like"/>
</dbReference>
<feature type="region of interest" description="Disordered" evidence="1">
    <location>
        <begin position="1"/>
        <end position="136"/>
    </location>
</feature>
<evidence type="ECO:0000313" key="3">
    <source>
        <dbReference type="Proteomes" id="UP000305131"/>
    </source>
</evidence>
<dbReference type="Pfam" id="PF13554">
    <property type="entry name" value="Phage_tail_terminator_5"/>
    <property type="match status" value="1"/>
</dbReference>
<evidence type="ECO:0000256" key="1">
    <source>
        <dbReference type="SAM" id="MobiDB-lite"/>
    </source>
</evidence>
<feature type="compositionally biased region" description="Basic and acidic residues" evidence="1">
    <location>
        <begin position="24"/>
        <end position="40"/>
    </location>
</feature>
<evidence type="ECO:0000313" key="2">
    <source>
        <dbReference type="EMBL" id="TLX43852.1"/>
    </source>
</evidence>
<dbReference type="EMBL" id="VAUP01000015">
    <property type="protein sequence ID" value="TLX43852.1"/>
    <property type="molecule type" value="Genomic_DNA"/>
</dbReference>
<comment type="caution">
    <text evidence="2">The sequence shown here is derived from an EMBL/GenBank/DDBJ whole genome shotgun (WGS) entry which is preliminary data.</text>
</comment>
<reference evidence="2 3" key="1">
    <citation type="submission" date="2019-05" db="EMBL/GenBank/DDBJ databases">
        <authorList>
            <person name="Zhou X."/>
        </authorList>
    </citation>
    <scope>NUCLEOTIDE SEQUENCE [LARGE SCALE GENOMIC DNA]</scope>
    <source>
        <strain evidence="2 3">DSM 432</strain>
    </source>
</reference>